<protein>
    <submittedName>
        <fullName evidence="2">Uncharacterized protein</fullName>
    </submittedName>
</protein>
<dbReference type="OrthoDB" id="2130750at2759"/>
<proteinExistence type="predicted"/>
<gene>
    <name evidence="2" type="ORF">scyTo_0027614</name>
</gene>
<keyword evidence="3" id="KW-1185">Reference proteome</keyword>
<dbReference type="Proteomes" id="UP000288216">
    <property type="component" value="Unassembled WGS sequence"/>
</dbReference>
<feature type="coiled-coil region" evidence="1">
    <location>
        <begin position="7"/>
        <end position="72"/>
    </location>
</feature>
<evidence type="ECO:0000313" key="3">
    <source>
        <dbReference type="Proteomes" id="UP000288216"/>
    </source>
</evidence>
<evidence type="ECO:0000313" key="2">
    <source>
        <dbReference type="EMBL" id="GCB86937.1"/>
    </source>
</evidence>
<keyword evidence="1" id="KW-0175">Coiled coil</keyword>
<comment type="caution">
    <text evidence="2">The sequence shown here is derived from an EMBL/GenBank/DDBJ whole genome shotgun (WGS) entry which is preliminary data.</text>
</comment>
<organism evidence="2 3">
    <name type="scientific">Scyliorhinus torazame</name>
    <name type="common">Cloudy catshark</name>
    <name type="synonym">Catulus torazame</name>
    <dbReference type="NCBI Taxonomy" id="75743"/>
    <lineage>
        <taxon>Eukaryota</taxon>
        <taxon>Metazoa</taxon>
        <taxon>Chordata</taxon>
        <taxon>Craniata</taxon>
        <taxon>Vertebrata</taxon>
        <taxon>Chondrichthyes</taxon>
        <taxon>Elasmobranchii</taxon>
        <taxon>Galeomorphii</taxon>
        <taxon>Galeoidea</taxon>
        <taxon>Carcharhiniformes</taxon>
        <taxon>Scyliorhinidae</taxon>
        <taxon>Scyliorhinus</taxon>
    </lineage>
</organism>
<dbReference type="STRING" id="75743.A0A401QNF0"/>
<dbReference type="EMBL" id="BFAA01370424">
    <property type="protein sequence ID" value="GCB86937.1"/>
    <property type="molecule type" value="Genomic_DNA"/>
</dbReference>
<sequence>MSNSKEEENLRAQVKDLEEKLETLKMKRNEDRIKLKELEKFRIQVEQLHEWKQKMQEQQNELQRQLKDAKKVHAPFIIHAHLL</sequence>
<reference evidence="2 3" key="1">
    <citation type="journal article" date="2018" name="Nat. Ecol. Evol.">
        <title>Shark genomes provide insights into elasmobranch evolution and the origin of vertebrates.</title>
        <authorList>
            <person name="Hara Y"/>
            <person name="Yamaguchi K"/>
            <person name="Onimaru K"/>
            <person name="Kadota M"/>
            <person name="Koyanagi M"/>
            <person name="Keeley SD"/>
            <person name="Tatsumi K"/>
            <person name="Tanaka K"/>
            <person name="Motone F"/>
            <person name="Kageyama Y"/>
            <person name="Nozu R"/>
            <person name="Adachi N"/>
            <person name="Nishimura O"/>
            <person name="Nakagawa R"/>
            <person name="Tanegashima C"/>
            <person name="Kiyatake I"/>
            <person name="Matsumoto R"/>
            <person name="Murakumo K"/>
            <person name="Nishida K"/>
            <person name="Terakita A"/>
            <person name="Kuratani S"/>
            <person name="Sato K"/>
            <person name="Hyodo S Kuraku.S."/>
        </authorList>
    </citation>
    <scope>NUCLEOTIDE SEQUENCE [LARGE SCALE GENOMIC DNA]</scope>
</reference>
<name>A0A401QNF0_SCYTO</name>
<evidence type="ECO:0000256" key="1">
    <source>
        <dbReference type="SAM" id="Coils"/>
    </source>
</evidence>
<dbReference type="AlphaFoldDB" id="A0A401QNF0"/>
<accession>A0A401QNF0</accession>